<dbReference type="GO" id="GO:0030479">
    <property type="term" value="C:actin cortical patch"/>
    <property type="evidence" value="ECO:0007669"/>
    <property type="project" value="TreeGrafter"/>
</dbReference>
<reference evidence="7" key="1">
    <citation type="submission" date="2020-09" db="EMBL/GenBank/DDBJ databases">
        <title>Comparative genome analyses of four rice-infecting Rhizoctonia solani isolates reveal extensive enrichment of homogalacturonan modification genes.</title>
        <authorList>
            <person name="Lee D.-Y."/>
            <person name="Jeon J."/>
            <person name="Kim K.-T."/>
            <person name="Cheong K."/>
            <person name="Song H."/>
            <person name="Choi G."/>
            <person name="Ko J."/>
            <person name="Opiyo S.O."/>
            <person name="Zuo S."/>
            <person name="Madhav S."/>
            <person name="Lee Y.-H."/>
            <person name="Wang G.-L."/>
        </authorList>
    </citation>
    <scope>NUCLEOTIDE SEQUENCE</scope>
    <source>
        <strain evidence="7">AG1-IA WGL</strain>
    </source>
</reference>
<dbReference type="PANTHER" id="PTHR11249">
    <property type="entry name" value="GLIAL FACTOR NATURATION FACTOR"/>
    <property type="match status" value="1"/>
</dbReference>
<dbReference type="SMART" id="SM00102">
    <property type="entry name" value="ADF"/>
    <property type="match status" value="1"/>
</dbReference>
<keyword evidence="4" id="KW-0963">Cytoplasm</keyword>
<protein>
    <submittedName>
        <fullName evidence="7">Maturation factor</fullName>
    </submittedName>
</protein>
<evidence type="ECO:0000256" key="5">
    <source>
        <dbReference type="ARBA" id="ARBA00023242"/>
    </source>
</evidence>
<dbReference type="EMBL" id="JACYCD010000047">
    <property type="protein sequence ID" value="KAF8711042.1"/>
    <property type="molecule type" value="Genomic_DNA"/>
</dbReference>
<evidence type="ECO:0000256" key="2">
    <source>
        <dbReference type="ARBA" id="ARBA00004496"/>
    </source>
</evidence>
<dbReference type="InterPro" id="IPR011171">
    <property type="entry name" value="GMF"/>
</dbReference>
<dbReference type="Pfam" id="PF00241">
    <property type="entry name" value="Cofilin_ADF"/>
    <property type="match status" value="1"/>
</dbReference>
<comment type="similarity">
    <text evidence="3">Belongs to the actin-binding proteins ADF family. GMF subfamily.</text>
</comment>
<organism evidence="7 8">
    <name type="scientific">Rhizoctonia solani</name>
    <dbReference type="NCBI Taxonomy" id="456999"/>
    <lineage>
        <taxon>Eukaryota</taxon>
        <taxon>Fungi</taxon>
        <taxon>Dikarya</taxon>
        <taxon>Basidiomycota</taxon>
        <taxon>Agaricomycotina</taxon>
        <taxon>Agaricomycetes</taxon>
        <taxon>Cantharellales</taxon>
        <taxon>Ceratobasidiaceae</taxon>
        <taxon>Rhizoctonia</taxon>
    </lineage>
</organism>
<dbReference type="GO" id="GO:0071933">
    <property type="term" value="F:Arp2/3 complex binding"/>
    <property type="evidence" value="ECO:0007669"/>
    <property type="project" value="InterPro"/>
</dbReference>
<dbReference type="FunFam" id="3.40.20.10:FF:000026">
    <property type="entry name" value="Glia maturation factor"/>
    <property type="match status" value="1"/>
</dbReference>
<dbReference type="CDD" id="cd11283">
    <property type="entry name" value="ADF_GMF-beta_like"/>
    <property type="match status" value="1"/>
</dbReference>
<dbReference type="SUPFAM" id="SSF55753">
    <property type="entry name" value="Actin depolymerizing proteins"/>
    <property type="match status" value="1"/>
</dbReference>
<dbReference type="GO" id="GO:0071846">
    <property type="term" value="P:actin filament debranching"/>
    <property type="evidence" value="ECO:0007669"/>
    <property type="project" value="InterPro"/>
</dbReference>
<evidence type="ECO:0000256" key="4">
    <source>
        <dbReference type="ARBA" id="ARBA00022490"/>
    </source>
</evidence>
<evidence type="ECO:0000313" key="7">
    <source>
        <dbReference type="EMBL" id="KAF8711042.1"/>
    </source>
</evidence>
<name>A0A8H7HZM2_9AGAM</name>
<sequence>MVLVLRNEWKGEPESHVTGGPGYGWFLPHDMPSTLISTTIQTVLELLTLVLRATACNQSQIVEIPQELKDSLRKFRFARRNAGSAALVVKINKQTLKMEEVEQFDNISMEDLAEELPDASPRYVVLSYELKHDDGRTSFPLVLINWTPQGSETGLMTLHASALIAFQNTVEVSKVVEIRDGSEGLTKAVIDAKLHSR</sequence>
<keyword evidence="5" id="KW-0539">Nucleus</keyword>
<comment type="caution">
    <text evidence="7">The sequence shown here is derived from an EMBL/GenBank/DDBJ whole genome shotgun (WGS) entry which is preliminary data.</text>
</comment>
<evidence type="ECO:0000256" key="1">
    <source>
        <dbReference type="ARBA" id="ARBA00004123"/>
    </source>
</evidence>
<gene>
    <name evidence="7" type="ORF">RHS03_02476</name>
</gene>
<dbReference type="GO" id="GO:0034316">
    <property type="term" value="P:negative regulation of Arp2/3 complex-mediated actin nucleation"/>
    <property type="evidence" value="ECO:0007669"/>
    <property type="project" value="TreeGrafter"/>
</dbReference>
<proteinExistence type="inferred from homology"/>
<evidence type="ECO:0000313" key="8">
    <source>
        <dbReference type="Proteomes" id="UP000602905"/>
    </source>
</evidence>
<dbReference type="PANTHER" id="PTHR11249:SF2">
    <property type="entry name" value="GLIA MATURATION FACTOR"/>
    <property type="match status" value="1"/>
</dbReference>
<dbReference type="GO" id="GO:0003779">
    <property type="term" value="F:actin binding"/>
    <property type="evidence" value="ECO:0007669"/>
    <property type="project" value="InterPro"/>
</dbReference>
<feature type="domain" description="ADF-H" evidence="6">
    <location>
        <begin position="59"/>
        <end position="194"/>
    </location>
</feature>
<dbReference type="OrthoDB" id="3919494at2759"/>
<dbReference type="Gene3D" id="3.40.20.10">
    <property type="entry name" value="Severin"/>
    <property type="match status" value="1"/>
</dbReference>
<accession>A0A8H7HZM2</accession>
<feature type="non-terminal residue" evidence="7">
    <location>
        <position position="1"/>
    </location>
</feature>
<dbReference type="GO" id="GO:0005634">
    <property type="term" value="C:nucleus"/>
    <property type="evidence" value="ECO:0007669"/>
    <property type="project" value="UniProtKB-SubCell"/>
</dbReference>
<comment type="subcellular location">
    <subcellularLocation>
        <location evidence="2">Cytoplasm</location>
    </subcellularLocation>
    <subcellularLocation>
        <location evidence="1">Nucleus</location>
    </subcellularLocation>
</comment>
<evidence type="ECO:0000259" key="6">
    <source>
        <dbReference type="PROSITE" id="PS51263"/>
    </source>
</evidence>
<dbReference type="InterPro" id="IPR002108">
    <property type="entry name" value="ADF-H"/>
</dbReference>
<evidence type="ECO:0000256" key="3">
    <source>
        <dbReference type="ARBA" id="ARBA00010055"/>
    </source>
</evidence>
<dbReference type="AlphaFoldDB" id="A0A8H7HZM2"/>
<dbReference type="PROSITE" id="PS51263">
    <property type="entry name" value="ADF_H"/>
    <property type="match status" value="1"/>
</dbReference>
<dbReference type="Proteomes" id="UP000602905">
    <property type="component" value="Unassembled WGS sequence"/>
</dbReference>
<dbReference type="InterPro" id="IPR029006">
    <property type="entry name" value="ADF-H/Gelsolin-like_dom_sf"/>
</dbReference>